<dbReference type="RefSeq" id="WP_368802396.1">
    <property type="nucleotide sequence ID" value="NZ_JAZHFV010000002.1"/>
</dbReference>
<dbReference type="EMBL" id="JAZHFV010000002">
    <property type="protein sequence ID" value="MEX4007195.1"/>
    <property type="molecule type" value="Genomic_DNA"/>
</dbReference>
<dbReference type="InterPro" id="IPR023186">
    <property type="entry name" value="IUNH"/>
</dbReference>
<evidence type="ECO:0000256" key="2">
    <source>
        <dbReference type="ARBA" id="ARBA00023295"/>
    </source>
</evidence>
<dbReference type="Proteomes" id="UP001559025">
    <property type="component" value="Unassembled WGS sequence"/>
</dbReference>
<reference evidence="4 5" key="1">
    <citation type="submission" date="2024-01" db="EMBL/GenBank/DDBJ databases">
        <title>New evidence supports the origin of RcGTA from prophage.</title>
        <authorList>
            <person name="Xu Y."/>
            <person name="Liu B."/>
            <person name="Chen F."/>
        </authorList>
    </citation>
    <scope>NUCLEOTIDE SEQUENCE [LARGE SCALE GENOMIC DNA]</scope>
    <source>
        <strain evidence="4 5">CBW1107-2</strain>
    </source>
</reference>
<evidence type="ECO:0000259" key="3">
    <source>
        <dbReference type="Pfam" id="PF01156"/>
    </source>
</evidence>
<proteinExistence type="predicted"/>
<dbReference type="Gene3D" id="3.90.245.10">
    <property type="entry name" value="Ribonucleoside hydrolase-like"/>
    <property type="match status" value="1"/>
</dbReference>
<dbReference type="SUPFAM" id="SSF53590">
    <property type="entry name" value="Nucleoside hydrolase"/>
    <property type="match status" value="1"/>
</dbReference>
<keyword evidence="2" id="KW-0326">Glycosidase</keyword>
<accession>A0ABV3WRB5</accession>
<dbReference type="PANTHER" id="PTHR12304">
    <property type="entry name" value="INOSINE-URIDINE PREFERRING NUCLEOSIDE HYDROLASE"/>
    <property type="match status" value="1"/>
</dbReference>
<dbReference type="CDD" id="cd02650">
    <property type="entry name" value="nuc_hydro_CaPnhB"/>
    <property type="match status" value="1"/>
</dbReference>
<organism evidence="4 5">
    <name type="scientific">Neoaquamicrobium sediminum</name>
    <dbReference type="NCBI Taxonomy" id="1849104"/>
    <lineage>
        <taxon>Bacteria</taxon>
        <taxon>Pseudomonadati</taxon>
        <taxon>Pseudomonadota</taxon>
        <taxon>Alphaproteobacteria</taxon>
        <taxon>Hyphomicrobiales</taxon>
        <taxon>Phyllobacteriaceae</taxon>
        <taxon>Neoaquamicrobium</taxon>
    </lineage>
</organism>
<comment type="caution">
    <text evidence="4">The sequence shown here is derived from an EMBL/GenBank/DDBJ whole genome shotgun (WGS) entry which is preliminary data.</text>
</comment>
<evidence type="ECO:0000313" key="5">
    <source>
        <dbReference type="Proteomes" id="UP001559025"/>
    </source>
</evidence>
<keyword evidence="1 4" id="KW-0378">Hydrolase</keyword>
<feature type="domain" description="Inosine/uridine-preferring nucleoside hydrolase" evidence="3">
    <location>
        <begin position="3"/>
        <end position="291"/>
    </location>
</feature>
<evidence type="ECO:0000313" key="4">
    <source>
        <dbReference type="EMBL" id="MEX4007195.1"/>
    </source>
</evidence>
<evidence type="ECO:0000256" key="1">
    <source>
        <dbReference type="ARBA" id="ARBA00022801"/>
    </source>
</evidence>
<sequence length="302" mass="31756">MKLIIDTDPGVDDALAIVYAAADPGIELLGLTTVFGNVTVAQATRNALHLVERIGRDVPVAQGAAQPLVLPPFAPSHHVHGPEGFGALAAPLPRGAPHTESAAEFLCRTVREHPGDVVVCPIGPITNIAAAIEMDPGFATNVREIVVMGGALDAPGNVTPFAEANTYHDPHALDVVLASGAPITMVGLDVTLRVLLTDTDFDLVAASNIANGPFLKDISRFYLDFYRSIGLTGCGLHDPMTLIAARHPELFSGERTPLSVDLEGPAIGKTRRTHGRPSVNVLLDCDAEAIKARFLDALVDPS</sequence>
<dbReference type="PANTHER" id="PTHR12304:SF4">
    <property type="entry name" value="URIDINE NUCLEOSIDASE"/>
    <property type="match status" value="1"/>
</dbReference>
<dbReference type="Pfam" id="PF01156">
    <property type="entry name" value="IU_nuc_hydro"/>
    <property type="match status" value="1"/>
</dbReference>
<dbReference type="InterPro" id="IPR036452">
    <property type="entry name" value="Ribo_hydro-like"/>
</dbReference>
<dbReference type="GO" id="GO:0016787">
    <property type="term" value="F:hydrolase activity"/>
    <property type="evidence" value="ECO:0007669"/>
    <property type="project" value="UniProtKB-KW"/>
</dbReference>
<gene>
    <name evidence="4" type="ORF">V1479_07760</name>
</gene>
<name>A0ABV3WRB5_9HYPH</name>
<keyword evidence="5" id="KW-1185">Reference proteome</keyword>
<dbReference type="InterPro" id="IPR001910">
    <property type="entry name" value="Inosine/uridine_hydrolase_dom"/>
</dbReference>
<protein>
    <submittedName>
        <fullName evidence="4">Nucleoside hydrolase</fullName>
    </submittedName>
</protein>